<proteinExistence type="predicted"/>
<feature type="compositionally biased region" description="Basic and acidic residues" evidence="5">
    <location>
        <begin position="365"/>
        <end position="375"/>
    </location>
</feature>
<dbReference type="PANTHER" id="PTHR43289">
    <property type="entry name" value="MITOGEN-ACTIVATED PROTEIN KINASE KINASE KINASE 20-RELATED"/>
    <property type="match status" value="1"/>
</dbReference>
<evidence type="ECO:0000256" key="4">
    <source>
        <dbReference type="ARBA" id="ARBA00022840"/>
    </source>
</evidence>
<dbReference type="Pfam" id="PF00069">
    <property type="entry name" value="Pkinase"/>
    <property type="match status" value="1"/>
</dbReference>
<dbReference type="Proteomes" id="UP000028725">
    <property type="component" value="Unassembled WGS sequence"/>
</dbReference>
<feature type="region of interest" description="Disordered" evidence="5">
    <location>
        <begin position="349"/>
        <end position="375"/>
    </location>
</feature>
<keyword evidence="8" id="KW-1185">Reference proteome</keyword>
<dbReference type="GO" id="GO:0005524">
    <property type="term" value="F:ATP binding"/>
    <property type="evidence" value="ECO:0007669"/>
    <property type="project" value="UniProtKB-KW"/>
</dbReference>
<evidence type="ECO:0000256" key="1">
    <source>
        <dbReference type="ARBA" id="ARBA00022679"/>
    </source>
</evidence>
<dbReference type="InterPro" id="IPR000719">
    <property type="entry name" value="Prot_kinase_dom"/>
</dbReference>
<accession>A0A085WAD1</accession>
<keyword evidence="3" id="KW-0418">Kinase</keyword>
<dbReference type="InterPro" id="IPR011009">
    <property type="entry name" value="Kinase-like_dom_sf"/>
</dbReference>
<keyword evidence="2" id="KW-0547">Nucleotide-binding</keyword>
<evidence type="ECO:0000256" key="5">
    <source>
        <dbReference type="SAM" id="MobiDB-lite"/>
    </source>
</evidence>
<protein>
    <recommendedName>
        <fullName evidence="6">Protein kinase domain-containing protein</fullName>
    </recommendedName>
</protein>
<dbReference type="PROSITE" id="PS50011">
    <property type="entry name" value="PROTEIN_KINASE_DOM"/>
    <property type="match status" value="1"/>
</dbReference>
<evidence type="ECO:0000313" key="7">
    <source>
        <dbReference type="EMBL" id="KFE64644.1"/>
    </source>
</evidence>
<evidence type="ECO:0000313" key="8">
    <source>
        <dbReference type="Proteomes" id="UP000028725"/>
    </source>
</evidence>
<evidence type="ECO:0000256" key="3">
    <source>
        <dbReference type="ARBA" id="ARBA00022777"/>
    </source>
</evidence>
<keyword evidence="1" id="KW-0808">Transferase</keyword>
<gene>
    <name evidence="7" type="ORF">DB31_1662</name>
</gene>
<comment type="caution">
    <text evidence="7">The sequence shown here is derived from an EMBL/GenBank/DDBJ whole genome shotgun (WGS) entry which is preliminary data.</text>
</comment>
<dbReference type="Gene3D" id="1.10.510.10">
    <property type="entry name" value="Transferase(Phosphotransferase) domain 1"/>
    <property type="match status" value="1"/>
</dbReference>
<reference evidence="7 8" key="1">
    <citation type="submission" date="2014-04" db="EMBL/GenBank/DDBJ databases">
        <title>Genome assembly of Hyalangium minutum DSM 14724.</title>
        <authorList>
            <person name="Sharma G."/>
            <person name="Subramanian S."/>
        </authorList>
    </citation>
    <scope>NUCLEOTIDE SEQUENCE [LARGE SCALE GENOMIC DNA]</scope>
    <source>
        <strain evidence="7 8">DSM 14724</strain>
    </source>
</reference>
<dbReference type="Gene3D" id="3.30.200.20">
    <property type="entry name" value="Phosphorylase Kinase, domain 1"/>
    <property type="match status" value="1"/>
</dbReference>
<organism evidence="7 8">
    <name type="scientific">Hyalangium minutum</name>
    <dbReference type="NCBI Taxonomy" id="394096"/>
    <lineage>
        <taxon>Bacteria</taxon>
        <taxon>Pseudomonadati</taxon>
        <taxon>Myxococcota</taxon>
        <taxon>Myxococcia</taxon>
        <taxon>Myxococcales</taxon>
        <taxon>Cystobacterineae</taxon>
        <taxon>Archangiaceae</taxon>
        <taxon>Hyalangium</taxon>
    </lineage>
</organism>
<dbReference type="AlphaFoldDB" id="A0A085WAD1"/>
<dbReference type="PANTHER" id="PTHR43289:SF6">
    <property type="entry name" value="SERINE_THREONINE-PROTEIN KINASE NEKL-3"/>
    <property type="match status" value="1"/>
</dbReference>
<sequence length="375" mass="41256">MPTRAATYSLSPEAPRFTVGSRTYAAVRSLGPYGVGERFLARPVDAGEPGALVLIQRLHATPSEGDRRRLLEEARLLRLLNHPSIPRVLAVAPGAQRPWVALEYVEGMSLERVLNRAVVRRQPMSAPFAASVVAQVADALHAAHGLEDERGQLLHLVHRDVCPRHIFLTRDGEVQLTAFGAAFTTRPGRPATPGLLVKGTGEYSAPEVLVHRVPDARADIFSLGLILLELLSNRYLLDPSDEGVPRALPGHLAKLENRLRAEDPGWAPPAHLAARAEHLRPEDVERVTAGAPAALRAVVLRALRLQPEERYASALTLRDELHGFLAQQAQPYGKEERLAELQRRISTRGYRREGVETSQEPVPAEFRRPRAGMEG</sequence>
<dbReference type="SUPFAM" id="SSF56112">
    <property type="entry name" value="Protein kinase-like (PK-like)"/>
    <property type="match status" value="1"/>
</dbReference>
<name>A0A085WAD1_9BACT</name>
<dbReference type="GO" id="GO:0004674">
    <property type="term" value="F:protein serine/threonine kinase activity"/>
    <property type="evidence" value="ECO:0007669"/>
    <property type="project" value="TreeGrafter"/>
</dbReference>
<evidence type="ECO:0000259" key="6">
    <source>
        <dbReference type="PROSITE" id="PS50011"/>
    </source>
</evidence>
<feature type="domain" description="Protein kinase" evidence="6">
    <location>
        <begin position="24"/>
        <end position="325"/>
    </location>
</feature>
<dbReference type="EMBL" id="JMCB01000013">
    <property type="protein sequence ID" value="KFE64644.1"/>
    <property type="molecule type" value="Genomic_DNA"/>
</dbReference>
<dbReference type="RefSeq" id="WP_044193568.1">
    <property type="nucleotide sequence ID" value="NZ_JMCB01000013.1"/>
</dbReference>
<keyword evidence="4" id="KW-0067">ATP-binding</keyword>
<evidence type="ECO:0000256" key="2">
    <source>
        <dbReference type="ARBA" id="ARBA00022741"/>
    </source>
</evidence>
<dbReference type="STRING" id="394096.DB31_1662"/>